<dbReference type="InterPro" id="IPR011916">
    <property type="entry name" value="LipoPS_heptosylTferase-III"/>
</dbReference>
<dbReference type="FunFam" id="3.40.50.2000:FF:000191">
    <property type="entry name" value="Lipopolysaccharide core heptosyltransferase RfaQ"/>
    <property type="match status" value="1"/>
</dbReference>
<evidence type="ECO:0000256" key="3">
    <source>
        <dbReference type="ARBA" id="ARBA00022985"/>
    </source>
</evidence>
<name>R8ALJ5_PLESH</name>
<keyword evidence="11" id="KW-1185">Reference proteome</keyword>
<dbReference type="RefSeq" id="WP_010864909.1">
    <property type="nucleotide sequence ID" value="NZ_KB944511.1"/>
</dbReference>
<evidence type="ECO:0000256" key="1">
    <source>
        <dbReference type="ARBA" id="ARBA00022676"/>
    </source>
</evidence>
<evidence type="ECO:0000256" key="9">
    <source>
        <dbReference type="ARBA" id="ARBA00075031"/>
    </source>
</evidence>
<evidence type="ECO:0000313" key="10">
    <source>
        <dbReference type="EMBL" id="EON87200.1"/>
    </source>
</evidence>
<evidence type="ECO:0000256" key="7">
    <source>
        <dbReference type="ARBA" id="ARBA00066496"/>
    </source>
</evidence>
<dbReference type="NCBIfam" id="TIGR02201">
    <property type="entry name" value="heptsyl_trn_III"/>
    <property type="match status" value="1"/>
</dbReference>
<dbReference type="InterPro" id="IPR002201">
    <property type="entry name" value="Glyco_trans_9"/>
</dbReference>
<dbReference type="PANTHER" id="PTHR30160">
    <property type="entry name" value="TETRAACYLDISACCHARIDE 4'-KINASE-RELATED"/>
    <property type="match status" value="1"/>
</dbReference>
<reference evidence="10 11" key="1">
    <citation type="journal article" date="2013" name="Genome Announc.">
        <title>Genome Sequence of Plesiomonas shigelloides Strain 302-73 (Serotype O1).</title>
        <authorList>
            <person name="Pique N."/>
            <person name="Aquilini E."/>
            <person name="Alioto T."/>
            <person name="Minana-Galbis D."/>
            <person name="Tomas J.M."/>
        </authorList>
    </citation>
    <scope>NUCLEOTIDE SEQUENCE [LARGE SCALE GENOMIC DNA]</scope>
    <source>
        <strain evidence="10 11">302-73</strain>
    </source>
</reference>
<comment type="similarity">
    <text evidence="4">Belongs to the glycosyltransferase 9 family.</text>
</comment>
<keyword evidence="1" id="KW-0328">Glycosyltransferase</keyword>
<evidence type="ECO:0000256" key="2">
    <source>
        <dbReference type="ARBA" id="ARBA00022679"/>
    </source>
</evidence>
<dbReference type="STRING" id="703.SAMEA2665130_02890"/>
<evidence type="ECO:0000256" key="5">
    <source>
        <dbReference type="ARBA" id="ARBA00051137"/>
    </source>
</evidence>
<gene>
    <name evidence="10" type="ORF">PLESHI_16612</name>
</gene>
<dbReference type="PATRIC" id="fig|1315976.3.peg.3177"/>
<dbReference type="SUPFAM" id="SSF53756">
    <property type="entry name" value="UDP-Glycosyltransferase/glycogen phosphorylase"/>
    <property type="match status" value="1"/>
</dbReference>
<dbReference type="GO" id="GO:0005829">
    <property type="term" value="C:cytosol"/>
    <property type="evidence" value="ECO:0007669"/>
    <property type="project" value="TreeGrafter"/>
</dbReference>
<comment type="catalytic activity">
    <reaction evidence="5">
        <text>L-alpha-D-Hep-(1-&gt;3)-4-O-phospho-L-alpha-D-Hep-(1-&gt;5)-[alpha-Kdo-(2-&gt;4)]-alpha-Kdo-(2-&gt;6)-lipid A (E. coli) + ADP-L-glycero-beta-D-manno-heptose = L-alpha-D-Hep-(1-&gt;7)-L-alpha-D-Hep-(1-&gt;3)-4-O-phospho-L-alpha-D-Hep-(1-&gt;5)-[alpha-Kdo-(2-&gt;4)]-alpha-Kdo-(2-&gt;6)-lipid A (E. coli) + ADP + H(+)</text>
        <dbReference type="Rhea" id="RHEA:74099"/>
        <dbReference type="ChEBI" id="CHEBI:15378"/>
        <dbReference type="ChEBI" id="CHEBI:61506"/>
        <dbReference type="ChEBI" id="CHEBI:193075"/>
        <dbReference type="ChEBI" id="CHEBI:193076"/>
        <dbReference type="ChEBI" id="CHEBI:456216"/>
        <dbReference type="EC" id="2.4.99.25"/>
    </reaction>
</comment>
<organism evidence="10 11">
    <name type="scientific">Plesiomonas shigelloides 302-73</name>
    <dbReference type="NCBI Taxonomy" id="1315976"/>
    <lineage>
        <taxon>Bacteria</taxon>
        <taxon>Pseudomonadati</taxon>
        <taxon>Pseudomonadota</taxon>
        <taxon>Gammaproteobacteria</taxon>
        <taxon>Enterobacterales</taxon>
        <taxon>Enterobacteriaceae</taxon>
        <taxon>Plesiomonas</taxon>
    </lineage>
</organism>
<comment type="catalytic activity">
    <reaction evidence="6">
        <text>an L-alpha-D-Hep-(1-&gt;3)-4-O-phospho-L-alpha-D-Hep-(1-&gt;5)-[alpha-Kdo-(2-&gt;4)]-alpha-Kdo-(2-&gt;6)-lipid A + ADP-L-glycero-beta-D-manno-heptose = an L-alpha-D-Hep-(1-&gt;7)-L-alpha-D-Hep-(1-&gt;3)-4-O-phospho-L-alpha-D-Hep-(1-&gt;5)-[alpha-Kdo-(2-&gt;4)]-alpha-Kdo-(2-&gt;6)-lipid A + ADP + H(+)</text>
        <dbReference type="Rhea" id="RHEA:74095"/>
        <dbReference type="ChEBI" id="CHEBI:15378"/>
        <dbReference type="ChEBI" id="CHEBI:61506"/>
        <dbReference type="ChEBI" id="CHEBI:193070"/>
        <dbReference type="ChEBI" id="CHEBI:193071"/>
        <dbReference type="ChEBI" id="CHEBI:456216"/>
        <dbReference type="EC" id="2.4.99.25"/>
    </reaction>
</comment>
<protein>
    <recommendedName>
        <fullName evidence="8">Lipopolysaccharide heptosyltransferase 3</fullName>
        <ecNumber evidence="7">2.4.99.25</ecNumber>
    </recommendedName>
    <alternativeName>
        <fullName evidence="9">ADP-heptose:lipopolysaccharide heptosyltransferase III</fullName>
    </alternativeName>
</protein>
<dbReference type="Proteomes" id="UP000014012">
    <property type="component" value="Unassembled WGS sequence"/>
</dbReference>
<dbReference type="EC" id="2.4.99.25" evidence="7"/>
<dbReference type="EMBL" id="AQQO01000371">
    <property type="protein sequence ID" value="EON87200.1"/>
    <property type="molecule type" value="Genomic_DNA"/>
</dbReference>
<evidence type="ECO:0000313" key="11">
    <source>
        <dbReference type="Proteomes" id="UP000014012"/>
    </source>
</evidence>
<comment type="caution">
    <text evidence="10">The sequence shown here is derived from an EMBL/GenBank/DDBJ whole genome shotgun (WGS) entry which is preliminary data.</text>
</comment>
<evidence type="ECO:0000256" key="8">
    <source>
        <dbReference type="ARBA" id="ARBA00074396"/>
    </source>
</evidence>
<dbReference type="HOGENOM" id="CLU_038371_3_2_6"/>
<dbReference type="GO" id="GO:0008713">
    <property type="term" value="F:ADP-heptose-lipopolysaccharide heptosyltransferase activity"/>
    <property type="evidence" value="ECO:0007669"/>
    <property type="project" value="TreeGrafter"/>
</dbReference>
<keyword evidence="2 10" id="KW-0808">Transferase</keyword>
<dbReference type="Pfam" id="PF01075">
    <property type="entry name" value="Glyco_transf_9"/>
    <property type="match status" value="1"/>
</dbReference>
<evidence type="ECO:0000256" key="4">
    <source>
        <dbReference type="ARBA" id="ARBA00043995"/>
    </source>
</evidence>
<dbReference type="CDD" id="cd03789">
    <property type="entry name" value="GT9_LPS_heptosyltransferase"/>
    <property type="match status" value="1"/>
</dbReference>
<proteinExistence type="inferred from homology"/>
<keyword evidence="3" id="KW-0448">Lipopolysaccharide biosynthesis</keyword>
<evidence type="ECO:0000256" key="6">
    <source>
        <dbReference type="ARBA" id="ARBA00051369"/>
    </source>
</evidence>
<dbReference type="InterPro" id="IPR051199">
    <property type="entry name" value="LPS_LOS_Heptosyltrfase"/>
</dbReference>
<sequence length="366" mass="41349">MPNSAHTTESARQAHTNSIERILVIKLRHHGDMLLLTPIINTLHDNYPSAQIDVLLYSETQPILAQHPAIHALRVIDRQWKKLGVRRQLAEEFALLRQVRRQRYDLVLNLADQWRSAILTAVTGAPQRIGLDLPKRRGWLWSHCHTTLIDCQPLQQMHTVEQNLAILAPLQLPTQNAQVTMAYAPTDSAKVVERCHALGIDKPYVVIQPSARWFFKCWQNARFAEVIDALQQDGYAVILTSGPDAREQQMVQEIQALCRQGQPYSLSGQLTLPQLAALIDRAALFIGVDSVPMHMAAALQTPLIALFGPTKLHFWRPWQAKGKVFWAGDYGTLPDPDSIDTHTEQRYLDLIPSQDVIQAARELLHG</sequence>
<accession>R8ALJ5</accession>
<dbReference type="GO" id="GO:0009244">
    <property type="term" value="P:lipopolysaccharide core region biosynthetic process"/>
    <property type="evidence" value="ECO:0007669"/>
    <property type="project" value="TreeGrafter"/>
</dbReference>
<dbReference type="OrthoDB" id="9781892at2"/>
<dbReference type="PANTHER" id="PTHR30160:SF1">
    <property type="entry name" value="LIPOPOLYSACCHARIDE 1,2-N-ACETYLGLUCOSAMINETRANSFERASE-RELATED"/>
    <property type="match status" value="1"/>
</dbReference>
<dbReference type="Gene3D" id="3.40.50.2000">
    <property type="entry name" value="Glycogen Phosphorylase B"/>
    <property type="match status" value="2"/>
</dbReference>
<dbReference type="AlphaFoldDB" id="R8ALJ5"/>